<feature type="non-terminal residue" evidence="2">
    <location>
        <position position="91"/>
    </location>
</feature>
<keyword evidence="3" id="KW-1185">Reference proteome</keyword>
<reference evidence="2" key="1">
    <citation type="submission" date="2023-10" db="EMBL/GenBank/DDBJ databases">
        <title>Genome assembly of Pristionchus species.</title>
        <authorList>
            <person name="Yoshida K."/>
            <person name="Sommer R.J."/>
        </authorList>
    </citation>
    <scope>NUCLEOTIDE SEQUENCE</scope>
    <source>
        <strain evidence="2">RS0144</strain>
    </source>
</reference>
<protein>
    <submittedName>
        <fullName evidence="2">Uncharacterized protein</fullName>
    </submittedName>
</protein>
<evidence type="ECO:0000313" key="2">
    <source>
        <dbReference type="EMBL" id="GMT04557.1"/>
    </source>
</evidence>
<sequence>MKPSLFASPPSIARPSSSSSSPSLSSSFFTLFSSIPFSSSSSCESHLPYMNFPVPFIFFAFGLSIISPSPPESIGESAMNYDIRKFDELFS</sequence>
<dbReference type="AlphaFoldDB" id="A0AAV5UE11"/>
<evidence type="ECO:0000256" key="1">
    <source>
        <dbReference type="SAM" id="MobiDB-lite"/>
    </source>
</evidence>
<dbReference type="Proteomes" id="UP001432027">
    <property type="component" value="Unassembled WGS sequence"/>
</dbReference>
<comment type="caution">
    <text evidence="2">The sequence shown here is derived from an EMBL/GenBank/DDBJ whole genome shotgun (WGS) entry which is preliminary data.</text>
</comment>
<proteinExistence type="predicted"/>
<name>A0AAV5UE11_9BILA</name>
<accession>A0AAV5UE11</accession>
<evidence type="ECO:0000313" key="3">
    <source>
        <dbReference type="Proteomes" id="UP001432027"/>
    </source>
</evidence>
<feature type="region of interest" description="Disordered" evidence="1">
    <location>
        <begin position="1"/>
        <end position="26"/>
    </location>
</feature>
<organism evidence="2 3">
    <name type="scientific">Pristionchus entomophagus</name>
    <dbReference type="NCBI Taxonomy" id="358040"/>
    <lineage>
        <taxon>Eukaryota</taxon>
        <taxon>Metazoa</taxon>
        <taxon>Ecdysozoa</taxon>
        <taxon>Nematoda</taxon>
        <taxon>Chromadorea</taxon>
        <taxon>Rhabditida</taxon>
        <taxon>Rhabditina</taxon>
        <taxon>Diplogasteromorpha</taxon>
        <taxon>Diplogasteroidea</taxon>
        <taxon>Neodiplogasteridae</taxon>
        <taxon>Pristionchus</taxon>
    </lineage>
</organism>
<gene>
    <name evidence="2" type="ORF">PENTCL1PPCAC_26731</name>
</gene>
<dbReference type="EMBL" id="BTSX01000006">
    <property type="protein sequence ID" value="GMT04557.1"/>
    <property type="molecule type" value="Genomic_DNA"/>
</dbReference>